<dbReference type="Gene3D" id="3.40.47.10">
    <property type="match status" value="1"/>
</dbReference>
<dbReference type="OrthoDB" id="4470569at2"/>
<evidence type="ECO:0008006" key="6">
    <source>
        <dbReference type="Google" id="ProtNLM"/>
    </source>
</evidence>
<evidence type="ECO:0000256" key="2">
    <source>
        <dbReference type="ARBA" id="ARBA00022679"/>
    </source>
</evidence>
<evidence type="ECO:0000313" key="5">
    <source>
        <dbReference type="Proteomes" id="UP000024547"/>
    </source>
</evidence>
<dbReference type="Gene3D" id="2.40.50.840">
    <property type="match status" value="1"/>
</dbReference>
<dbReference type="PANTHER" id="PTHR18919:SF139">
    <property type="entry name" value="THIOLASE-LIKE PROTEIN TYPE 1 ADDITIONAL C-TERMINAL DOMAIN-CONTAINING PROTEIN"/>
    <property type="match status" value="1"/>
</dbReference>
<keyword evidence="2" id="KW-0808">Transferase</keyword>
<accession>A0A059EAR6</accession>
<keyword evidence="5" id="KW-1185">Reference proteome</keyword>
<proteinExistence type="inferred from homology"/>
<dbReference type="RefSeq" id="WP_035546552.1">
    <property type="nucleotide sequence ID" value="NZ_AWFH01000001.1"/>
</dbReference>
<dbReference type="PATRIC" id="fig|1280948.3.peg.1"/>
<protein>
    <recommendedName>
        <fullName evidence="6">Acetyl-CoA acetyltransferase</fullName>
    </recommendedName>
</protein>
<dbReference type="GO" id="GO:0016746">
    <property type="term" value="F:acyltransferase activity"/>
    <property type="evidence" value="ECO:0007669"/>
    <property type="project" value="UniProtKB-KW"/>
</dbReference>
<keyword evidence="3" id="KW-0012">Acyltransferase</keyword>
<dbReference type="AlphaFoldDB" id="A0A059EAR6"/>
<dbReference type="Proteomes" id="UP000024547">
    <property type="component" value="Unassembled WGS sequence"/>
</dbReference>
<dbReference type="InterPro" id="IPR016039">
    <property type="entry name" value="Thiolase-like"/>
</dbReference>
<evidence type="ECO:0000256" key="1">
    <source>
        <dbReference type="ARBA" id="ARBA00010982"/>
    </source>
</evidence>
<evidence type="ECO:0000256" key="3">
    <source>
        <dbReference type="ARBA" id="ARBA00023315"/>
    </source>
</evidence>
<dbReference type="STRING" id="1280948.HY36_00005"/>
<comment type="similarity">
    <text evidence="1">Belongs to the thiolase-like superfamily. Thiolase family.</text>
</comment>
<dbReference type="SUPFAM" id="SSF53901">
    <property type="entry name" value="Thiolase-like"/>
    <property type="match status" value="1"/>
</dbReference>
<sequence>MAKGDLPVLVGVGQSLSQWDGTNGPDGAPSPLSLMVEASKAALSDSGADLADAIDTIAVVRIFEDSVGGAPHPHGHNTNLPGTLARDINASPDKLIYETVGGQSPQALVNEMAARIHAGDADCVLISGSEANRASKGARRNGVEIDWADSADADYEDRGMGPMMLSREEIKHGIVAPAYFYALFENAIAAREGHSRSEHRKAMAELFQPFTSVAAGNPYSQFPQEHSVEFLSTPSKANYEYADPFLKWFIAQDAVNQGAAAILMSSSKAEALGVPEDKRVYLHGGGEAADDLISLRPRLDGSWAMQTAIGRALDQADKTADDIQHLDLYSCFPCAVFSSTAELGIDWKSDPRPLTLTGGLPFFGGPGNNYSLHGIAEMAAKLRANPGDYGLVLANGGWMTKEAVGVYSTEKPARFAPAEPYATPSERVTLCKDDCEGILETFTVTHGKEGPNKGIAFIRLEDGRRALANASKEAFPVLREDASPVGRKAAVTVDPEKERGTFNFI</sequence>
<organism evidence="4 5">
    <name type="scientific">Hyphomonas atlantica</name>
    <dbReference type="NCBI Taxonomy" id="1280948"/>
    <lineage>
        <taxon>Bacteria</taxon>
        <taxon>Pseudomonadati</taxon>
        <taxon>Pseudomonadota</taxon>
        <taxon>Alphaproteobacteria</taxon>
        <taxon>Hyphomonadales</taxon>
        <taxon>Hyphomonadaceae</taxon>
        <taxon>Hyphomonas</taxon>
    </lineage>
</organism>
<evidence type="ECO:0000313" key="4">
    <source>
        <dbReference type="EMBL" id="KCZ64786.1"/>
    </source>
</evidence>
<gene>
    <name evidence="4" type="ORF">HY36_00005</name>
</gene>
<dbReference type="eggNOG" id="COG0183">
    <property type="taxonomic scope" value="Bacteria"/>
</dbReference>
<dbReference type="EMBL" id="AWFH01000001">
    <property type="protein sequence ID" value="KCZ64786.1"/>
    <property type="molecule type" value="Genomic_DNA"/>
</dbReference>
<comment type="caution">
    <text evidence="4">The sequence shown here is derived from an EMBL/GenBank/DDBJ whole genome shotgun (WGS) entry which is preliminary data.</text>
</comment>
<name>A0A059EAR6_9PROT</name>
<dbReference type="PANTHER" id="PTHR18919">
    <property type="entry name" value="ACETYL-COA C-ACYLTRANSFERASE"/>
    <property type="match status" value="1"/>
</dbReference>
<reference evidence="4 5" key="1">
    <citation type="journal article" date="2014" name="Antonie Van Leeuwenhoek">
        <title>Hyphomonas beringensis sp. nov. and Hyphomonas chukchiensis sp. nov., isolated from surface seawater of the Bering Sea and Chukchi Sea.</title>
        <authorList>
            <person name="Li C."/>
            <person name="Lai Q."/>
            <person name="Li G."/>
            <person name="Dong C."/>
            <person name="Wang J."/>
            <person name="Liao Y."/>
            <person name="Shao Z."/>
        </authorList>
    </citation>
    <scope>NUCLEOTIDE SEQUENCE [LARGE SCALE GENOMIC DNA]</scope>
    <source>
        <strain evidence="4 5">22II1-22F38</strain>
    </source>
</reference>